<accession>A0ABU5GXS8</accession>
<evidence type="ECO:0000313" key="4">
    <source>
        <dbReference type="EMBL" id="MDY7225998.1"/>
    </source>
</evidence>
<dbReference type="InterPro" id="IPR015797">
    <property type="entry name" value="NUDIX_hydrolase-like_dom_sf"/>
</dbReference>
<dbReference type="EMBL" id="JAXIVS010000002">
    <property type="protein sequence ID" value="MDY7225998.1"/>
    <property type="molecule type" value="Genomic_DNA"/>
</dbReference>
<evidence type="ECO:0000256" key="1">
    <source>
        <dbReference type="ARBA" id="ARBA00001946"/>
    </source>
</evidence>
<proteinExistence type="predicted"/>
<comment type="cofactor">
    <cofactor evidence="1">
        <name>Mg(2+)</name>
        <dbReference type="ChEBI" id="CHEBI:18420"/>
    </cofactor>
</comment>
<evidence type="ECO:0000256" key="2">
    <source>
        <dbReference type="ARBA" id="ARBA00022801"/>
    </source>
</evidence>
<dbReference type="InterPro" id="IPR000086">
    <property type="entry name" value="NUDIX_hydrolase_dom"/>
</dbReference>
<gene>
    <name evidence="4" type="ORF">SYV04_06370</name>
</gene>
<dbReference type="Gene3D" id="3.90.79.10">
    <property type="entry name" value="Nucleoside Triphosphate Pyrophosphohydrolase"/>
    <property type="match status" value="1"/>
</dbReference>
<evidence type="ECO:0000259" key="3">
    <source>
        <dbReference type="PROSITE" id="PS51462"/>
    </source>
</evidence>
<evidence type="ECO:0000313" key="5">
    <source>
        <dbReference type="Proteomes" id="UP001291309"/>
    </source>
</evidence>
<dbReference type="Pfam" id="PF00293">
    <property type="entry name" value="NUDIX"/>
    <property type="match status" value="1"/>
</dbReference>
<dbReference type="EC" id="3.6.-.-" evidence="4"/>
<organism evidence="4 5">
    <name type="scientific">Hyalangium rubrum</name>
    <dbReference type="NCBI Taxonomy" id="3103134"/>
    <lineage>
        <taxon>Bacteria</taxon>
        <taxon>Pseudomonadati</taxon>
        <taxon>Myxococcota</taxon>
        <taxon>Myxococcia</taxon>
        <taxon>Myxococcales</taxon>
        <taxon>Cystobacterineae</taxon>
        <taxon>Archangiaceae</taxon>
        <taxon>Hyalangium</taxon>
    </lineage>
</organism>
<keyword evidence="5" id="KW-1185">Reference proteome</keyword>
<reference evidence="4 5" key="1">
    <citation type="submission" date="2023-12" db="EMBL/GenBank/DDBJ databases">
        <title>the genome sequence of Hyalangium sp. s54d21.</title>
        <authorList>
            <person name="Zhang X."/>
        </authorList>
    </citation>
    <scope>NUCLEOTIDE SEQUENCE [LARGE SCALE GENOMIC DNA]</scope>
    <source>
        <strain evidence="5">s54d21</strain>
    </source>
</reference>
<dbReference type="SUPFAM" id="SSF55811">
    <property type="entry name" value="Nudix"/>
    <property type="match status" value="1"/>
</dbReference>
<keyword evidence="2 4" id="KW-0378">Hydrolase</keyword>
<dbReference type="PROSITE" id="PS51462">
    <property type="entry name" value="NUDIX"/>
    <property type="match status" value="1"/>
</dbReference>
<name>A0ABU5GXS8_9BACT</name>
<dbReference type="PANTHER" id="PTHR43046">
    <property type="entry name" value="GDP-MANNOSE MANNOSYL HYDROLASE"/>
    <property type="match status" value="1"/>
</dbReference>
<sequence length="169" mass="19215">MRPETDNRSAARQVTDALTRVAYRGAYSLAMAYWFVRRPATQGVFVAVWCGQRVLLLQNSYKRLFSMPGGGAHPGESHVQTGTRELREEVGLSVEAASLRPAFDVEDRGEFKRDHVYFLELEVKHEPPLSIDHREVVWADFIDLEAALRLPLAPTLRAYLTHRLEQTHG</sequence>
<dbReference type="PANTHER" id="PTHR43046:SF14">
    <property type="entry name" value="MUTT_NUDIX FAMILY PROTEIN"/>
    <property type="match status" value="1"/>
</dbReference>
<protein>
    <submittedName>
        <fullName evidence="4">NUDIX hydrolase</fullName>
        <ecNumber evidence="4">3.6.-.-</ecNumber>
    </submittedName>
</protein>
<feature type="domain" description="Nudix hydrolase" evidence="3">
    <location>
        <begin position="36"/>
        <end position="164"/>
    </location>
</feature>
<dbReference type="GO" id="GO:0016787">
    <property type="term" value="F:hydrolase activity"/>
    <property type="evidence" value="ECO:0007669"/>
    <property type="project" value="UniProtKB-KW"/>
</dbReference>
<dbReference type="RefSeq" id="WP_321544720.1">
    <property type="nucleotide sequence ID" value="NZ_JAXIVS010000002.1"/>
</dbReference>
<comment type="caution">
    <text evidence="4">The sequence shown here is derived from an EMBL/GenBank/DDBJ whole genome shotgun (WGS) entry which is preliminary data.</text>
</comment>
<dbReference type="Proteomes" id="UP001291309">
    <property type="component" value="Unassembled WGS sequence"/>
</dbReference>
<dbReference type="CDD" id="cd02883">
    <property type="entry name" value="NUDIX_Hydrolase"/>
    <property type="match status" value="1"/>
</dbReference>